<dbReference type="Gramene" id="KZN03287">
    <property type="protein sequence ID" value="KZN03287"/>
    <property type="gene ID" value="DCAR_012043"/>
</dbReference>
<evidence type="ECO:0000256" key="3">
    <source>
        <dbReference type="ARBA" id="ARBA00022723"/>
    </source>
</evidence>
<dbReference type="EMBL" id="CP093345">
    <property type="protein sequence ID" value="WOG94354.1"/>
    <property type="molecule type" value="Genomic_DNA"/>
</dbReference>
<evidence type="ECO:0000259" key="7">
    <source>
        <dbReference type="PROSITE" id="PS50089"/>
    </source>
</evidence>
<evidence type="ECO:0000313" key="8">
    <source>
        <dbReference type="EMBL" id="KZN03287.1"/>
    </source>
</evidence>
<reference evidence="9" key="2">
    <citation type="submission" date="2022-03" db="EMBL/GenBank/DDBJ databases">
        <title>Draft title - Genomic analysis of global carrot germplasm unveils the trajectory of domestication and the origin of high carotenoid orange carrot.</title>
        <authorList>
            <person name="Iorizzo M."/>
            <person name="Ellison S."/>
            <person name="Senalik D."/>
            <person name="Macko-Podgorni A."/>
            <person name="Grzebelus D."/>
            <person name="Bostan H."/>
            <person name="Rolling W."/>
            <person name="Curaba J."/>
            <person name="Simon P."/>
        </authorList>
    </citation>
    <scope>NUCLEOTIDE SEQUENCE</scope>
    <source>
        <tissue evidence="9">Leaf</tissue>
    </source>
</reference>
<evidence type="ECO:0000313" key="9">
    <source>
        <dbReference type="EMBL" id="WOG94354.1"/>
    </source>
</evidence>
<keyword evidence="5" id="KW-0862">Zinc</keyword>
<dbReference type="Gene3D" id="3.30.40.10">
    <property type="entry name" value="Zinc/RING finger domain, C3HC4 (zinc finger)"/>
    <property type="match status" value="1"/>
</dbReference>
<dbReference type="Pfam" id="PF13639">
    <property type="entry name" value="zf-RING_2"/>
    <property type="match status" value="1"/>
</dbReference>
<organism evidence="8">
    <name type="scientific">Daucus carota subsp. sativus</name>
    <name type="common">Carrot</name>
    <dbReference type="NCBI Taxonomy" id="79200"/>
    <lineage>
        <taxon>Eukaryota</taxon>
        <taxon>Viridiplantae</taxon>
        <taxon>Streptophyta</taxon>
        <taxon>Embryophyta</taxon>
        <taxon>Tracheophyta</taxon>
        <taxon>Spermatophyta</taxon>
        <taxon>Magnoliopsida</taxon>
        <taxon>eudicotyledons</taxon>
        <taxon>Gunneridae</taxon>
        <taxon>Pentapetalae</taxon>
        <taxon>asterids</taxon>
        <taxon>campanulids</taxon>
        <taxon>Apiales</taxon>
        <taxon>Apiaceae</taxon>
        <taxon>Apioideae</taxon>
        <taxon>Scandiceae</taxon>
        <taxon>Daucinae</taxon>
        <taxon>Daucus</taxon>
        <taxon>Daucus sect. Daucus</taxon>
    </lineage>
</organism>
<evidence type="ECO:0000256" key="1">
    <source>
        <dbReference type="ARBA" id="ARBA00000900"/>
    </source>
</evidence>
<evidence type="ECO:0000256" key="4">
    <source>
        <dbReference type="ARBA" id="ARBA00022771"/>
    </source>
</evidence>
<keyword evidence="10" id="KW-1185">Reference proteome</keyword>
<keyword evidence="4 6" id="KW-0863">Zinc-finger</keyword>
<evidence type="ECO:0000256" key="6">
    <source>
        <dbReference type="PROSITE-ProRule" id="PRU00175"/>
    </source>
</evidence>
<dbReference type="SUPFAM" id="SSF57850">
    <property type="entry name" value="RING/U-box"/>
    <property type="match status" value="1"/>
</dbReference>
<dbReference type="GO" id="GO:0061630">
    <property type="term" value="F:ubiquitin protein ligase activity"/>
    <property type="evidence" value="ECO:0007669"/>
    <property type="project" value="UniProtKB-EC"/>
</dbReference>
<dbReference type="EC" id="2.3.2.27" evidence="2"/>
<dbReference type="Proteomes" id="UP000077755">
    <property type="component" value="Chromosome 3"/>
</dbReference>
<dbReference type="OMA" id="GHAYHEN"/>
<dbReference type="GO" id="GO:0008270">
    <property type="term" value="F:zinc ion binding"/>
    <property type="evidence" value="ECO:0007669"/>
    <property type="project" value="UniProtKB-KW"/>
</dbReference>
<dbReference type="InterPro" id="IPR001841">
    <property type="entry name" value="Znf_RING"/>
</dbReference>
<dbReference type="InterPro" id="IPR013083">
    <property type="entry name" value="Znf_RING/FYVE/PHD"/>
</dbReference>
<gene>
    <name evidence="8" type="ORF">DCAR_012043</name>
    <name evidence="9" type="ORF">DCAR_0313648</name>
</gene>
<reference evidence="8" key="1">
    <citation type="journal article" date="2016" name="Nat. Genet.">
        <title>A high-quality carrot genome assembly provides new insights into carotenoid accumulation and asterid genome evolution.</title>
        <authorList>
            <person name="Iorizzo M."/>
            <person name="Ellison S."/>
            <person name="Senalik D."/>
            <person name="Zeng P."/>
            <person name="Satapoomin P."/>
            <person name="Huang J."/>
            <person name="Bowman M."/>
            <person name="Iovene M."/>
            <person name="Sanseverino W."/>
            <person name="Cavagnaro P."/>
            <person name="Yildiz M."/>
            <person name="Macko-Podgorni A."/>
            <person name="Moranska E."/>
            <person name="Grzebelus E."/>
            <person name="Grzebelus D."/>
            <person name="Ashrafi H."/>
            <person name="Zheng Z."/>
            <person name="Cheng S."/>
            <person name="Spooner D."/>
            <person name="Van Deynze A."/>
            <person name="Simon P."/>
        </authorList>
    </citation>
    <scope>NUCLEOTIDE SEQUENCE [LARGE SCALE GENOMIC DNA]</scope>
    <source>
        <tissue evidence="8">Leaf</tissue>
    </source>
</reference>
<dbReference type="PANTHER" id="PTHR15710">
    <property type="entry name" value="E3 UBIQUITIN-PROTEIN LIGASE PRAJA"/>
    <property type="match status" value="1"/>
</dbReference>
<evidence type="ECO:0000256" key="2">
    <source>
        <dbReference type="ARBA" id="ARBA00012483"/>
    </source>
</evidence>
<feature type="domain" description="RING-type" evidence="7">
    <location>
        <begin position="58"/>
        <end position="104"/>
    </location>
</feature>
<accession>A0A161Y2A1</accession>
<evidence type="ECO:0000313" key="10">
    <source>
        <dbReference type="Proteomes" id="UP000077755"/>
    </source>
</evidence>
<dbReference type="SMART" id="SM00184">
    <property type="entry name" value="RING"/>
    <property type="match status" value="1"/>
</dbReference>
<evidence type="ECO:0000256" key="5">
    <source>
        <dbReference type="ARBA" id="ARBA00022833"/>
    </source>
</evidence>
<protein>
    <recommendedName>
        <fullName evidence="2">RING-type E3 ubiquitin transferase</fullName>
        <ecNumber evidence="2">2.3.2.27</ecNumber>
    </recommendedName>
</protein>
<dbReference type="PROSITE" id="PS50089">
    <property type="entry name" value="ZF_RING_2"/>
    <property type="match status" value="1"/>
</dbReference>
<comment type="catalytic activity">
    <reaction evidence="1">
        <text>S-ubiquitinyl-[E2 ubiquitin-conjugating enzyme]-L-cysteine + [acceptor protein]-L-lysine = [E2 ubiquitin-conjugating enzyme]-L-cysteine + N(6)-ubiquitinyl-[acceptor protein]-L-lysine.</text>
        <dbReference type="EC" id="2.3.2.27"/>
    </reaction>
</comment>
<dbReference type="PANTHER" id="PTHR15710:SF74">
    <property type="entry name" value="RING-TYPE E3 UBIQUITIN TRANSFERASE-RELATED"/>
    <property type="match status" value="1"/>
</dbReference>
<dbReference type="AlphaFoldDB" id="A0A161Y2A1"/>
<name>A0A161Y2A1_DAUCS</name>
<sequence length="120" mass="13131">MAVDYGFDLDAALTMDYPNNNFVTIESEMKTTESQVEDTVNNLSIKMIPTDLSLPGVCTICMEALDSCTPASEQGGRRVRCGHAYHENCITQWLSLHNSCPLCRCILSGHSKTSVVSPSI</sequence>
<dbReference type="EMBL" id="LNRQ01000003">
    <property type="protein sequence ID" value="KZN03287.1"/>
    <property type="molecule type" value="Genomic_DNA"/>
</dbReference>
<keyword evidence="3" id="KW-0479">Metal-binding</keyword>
<proteinExistence type="predicted"/>